<reference evidence="6" key="1">
    <citation type="journal article" date="2023" name="Mol. Phylogenet. Evol.">
        <title>Genome-scale phylogeny and comparative genomics of the fungal order Sordariales.</title>
        <authorList>
            <person name="Hensen N."/>
            <person name="Bonometti L."/>
            <person name="Westerberg I."/>
            <person name="Brannstrom I.O."/>
            <person name="Guillou S."/>
            <person name="Cros-Aarteil S."/>
            <person name="Calhoun S."/>
            <person name="Haridas S."/>
            <person name="Kuo A."/>
            <person name="Mondo S."/>
            <person name="Pangilinan J."/>
            <person name="Riley R."/>
            <person name="LaButti K."/>
            <person name="Andreopoulos B."/>
            <person name="Lipzen A."/>
            <person name="Chen C."/>
            <person name="Yan M."/>
            <person name="Daum C."/>
            <person name="Ng V."/>
            <person name="Clum A."/>
            <person name="Steindorff A."/>
            <person name="Ohm R.A."/>
            <person name="Martin F."/>
            <person name="Silar P."/>
            <person name="Natvig D.O."/>
            <person name="Lalanne C."/>
            <person name="Gautier V."/>
            <person name="Ament-Velasquez S.L."/>
            <person name="Kruys A."/>
            <person name="Hutchinson M.I."/>
            <person name="Powell A.J."/>
            <person name="Barry K."/>
            <person name="Miller A.N."/>
            <person name="Grigoriev I.V."/>
            <person name="Debuchy R."/>
            <person name="Gladieux P."/>
            <person name="Hiltunen Thoren M."/>
            <person name="Johannesson H."/>
        </authorList>
    </citation>
    <scope>NUCLEOTIDE SEQUENCE</scope>
    <source>
        <strain evidence="6">CBS 232.78</strain>
    </source>
</reference>
<dbReference type="GO" id="GO:0006351">
    <property type="term" value="P:DNA-templated transcription"/>
    <property type="evidence" value="ECO:0007669"/>
    <property type="project" value="InterPro"/>
</dbReference>
<keyword evidence="2" id="KW-0238">DNA-binding</keyword>
<dbReference type="InterPro" id="IPR007219">
    <property type="entry name" value="XnlR_reg_dom"/>
</dbReference>
<dbReference type="InterPro" id="IPR051127">
    <property type="entry name" value="Fungal_SecMet_Regulators"/>
</dbReference>
<organism evidence="6 7">
    <name type="scientific">Podospora didyma</name>
    <dbReference type="NCBI Taxonomy" id="330526"/>
    <lineage>
        <taxon>Eukaryota</taxon>
        <taxon>Fungi</taxon>
        <taxon>Dikarya</taxon>
        <taxon>Ascomycota</taxon>
        <taxon>Pezizomycotina</taxon>
        <taxon>Sordariomycetes</taxon>
        <taxon>Sordariomycetidae</taxon>
        <taxon>Sordariales</taxon>
        <taxon>Podosporaceae</taxon>
        <taxon>Podospora</taxon>
    </lineage>
</organism>
<dbReference type="PANTHER" id="PTHR47424:SF3">
    <property type="entry name" value="REGULATORY PROTEIN GAL4"/>
    <property type="match status" value="1"/>
</dbReference>
<dbReference type="AlphaFoldDB" id="A0AAE0U027"/>
<keyword evidence="3" id="KW-0804">Transcription</keyword>
<evidence type="ECO:0000256" key="1">
    <source>
        <dbReference type="ARBA" id="ARBA00023015"/>
    </source>
</evidence>
<evidence type="ECO:0000256" key="2">
    <source>
        <dbReference type="ARBA" id="ARBA00023125"/>
    </source>
</evidence>
<evidence type="ECO:0000259" key="5">
    <source>
        <dbReference type="Pfam" id="PF04082"/>
    </source>
</evidence>
<evidence type="ECO:0000313" key="6">
    <source>
        <dbReference type="EMBL" id="KAK3386018.1"/>
    </source>
</evidence>
<gene>
    <name evidence="6" type="ORF">B0H63DRAFT_450015</name>
</gene>
<name>A0AAE0U027_9PEZI</name>
<keyword evidence="7" id="KW-1185">Reference proteome</keyword>
<dbReference type="CDD" id="cd12148">
    <property type="entry name" value="fungal_TF_MHR"/>
    <property type="match status" value="1"/>
</dbReference>
<dbReference type="GO" id="GO:0000978">
    <property type="term" value="F:RNA polymerase II cis-regulatory region sequence-specific DNA binding"/>
    <property type="evidence" value="ECO:0007669"/>
    <property type="project" value="TreeGrafter"/>
</dbReference>
<dbReference type="GO" id="GO:0005634">
    <property type="term" value="C:nucleus"/>
    <property type="evidence" value="ECO:0007669"/>
    <property type="project" value="TreeGrafter"/>
</dbReference>
<dbReference type="Proteomes" id="UP001285441">
    <property type="component" value="Unassembled WGS sequence"/>
</dbReference>
<dbReference type="GO" id="GO:0000435">
    <property type="term" value="P:positive regulation of transcription from RNA polymerase II promoter by galactose"/>
    <property type="evidence" value="ECO:0007669"/>
    <property type="project" value="TreeGrafter"/>
</dbReference>
<sequence>MEEGDGERSEALKSALLLLPEYKKYDYLVNNWLNHKHDQCYALDPTEFRTQYERWWATPCDKFIVEGGVTELDGMDVRELADRAHTAAKKLSESIPPGEGGLAQVQQLFLTAIWLESSEKRTEAWHVLGVAIMAAYELGLHRTSLLKDMLESERERGRRTWVILCLWDCSELSPELSLSCIINLADCIIEAPRLSLESDPRRLDRPFLHLELHYQLCVDIAEMAAQLDSLRSTRAEAANQMRIVITNWTSKLSEEYAQADPNTDWVVHQREYLHLIEAAARVNHTLQRDNQKMISVFDLLKDSLSMLGQACSDANKTAAQHQSLEGFLAPPPLPPTLPQVRLSEVPQNIIDKFGRFIDSFISKNADGEGYRPINHLLGDFEVERWRVAVAHTILDADPVDGMAAMARFL</sequence>
<feature type="domain" description="Xylanolytic transcriptional activator regulatory" evidence="5">
    <location>
        <begin position="85"/>
        <end position="164"/>
    </location>
</feature>
<protein>
    <recommendedName>
        <fullName evidence="5">Xylanolytic transcriptional activator regulatory domain-containing protein</fullName>
    </recommendedName>
</protein>
<evidence type="ECO:0000313" key="7">
    <source>
        <dbReference type="Proteomes" id="UP001285441"/>
    </source>
</evidence>
<evidence type="ECO:0000256" key="4">
    <source>
        <dbReference type="ARBA" id="ARBA00023242"/>
    </source>
</evidence>
<keyword evidence="1" id="KW-0805">Transcription regulation</keyword>
<dbReference type="GO" id="GO:0000981">
    <property type="term" value="F:DNA-binding transcription factor activity, RNA polymerase II-specific"/>
    <property type="evidence" value="ECO:0007669"/>
    <property type="project" value="TreeGrafter"/>
</dbReference>
<dbReference type="GO" id="GO:0008270">
    <property type="term" value="F:zinc ion binding"/>
    <property type="evidence" value="ECO:0007669"/>
    <property type="project" value="InterPro"/>
</dbReference>
<dbReference type="Pfam" id="PF04082">
    <property type="entry name" value="Fungal_trans"/>
    <property type="match status" value="1"/>
</dbReference>
<dbReference type="EMBL" id="JAULSW010000004">
    <property type="protein sequence ID" value="KAK3386018.1"/>
    <property type="molecule type" value="Genomic_DNA"/>
</dbReference>
<dbReference type="PANTHER" id="PTHR47424">
    <property type="entry name" value="REGULATORY PROTEIN GAL4"/>
    <property type="match status" value="1"/>
</dbReference>
<keyword evidence="4" id="KW-0539">Nucleus</keyword>
<proteinExistence type="predicted"/>
<accession>A0AAE0U027</accession>
<reference evidence="6" key="2">
    <citation type="submission" date="2023-06" db="EMBL/GenBank/DDBJ databases">
        <authorList>
            <consortium name="Lawrence Berkeley National Laboratory"/>
            <person name="Haridas S."/>
            <person name="Hensen N."/>
            <person name="Bonometti L."/>
            <person name="Westerberg I."/>
            <person name="Brannstrom I.O."/>
            <person name="Guillou S."/>
            <person name="Cros-Aarteil S."/>
            <person name="Calhoun S."/>
            <person name="Kuo A."/>
            <person name="Mondo S."/>
            <person name="Pangilinan J."/>
            <person name="Riley R."/>
            <person name="LaButti K."/>
            <person name="Andreopoulos B."/>
            <person name="Lipzen A."/>
            <person name="Chen C."/>
            <person name="Yanf M."/>
            <person name="Daum C."/>
            <person name="Ng V."/>
            <person name="Clum A."/>
            <person name="Steindorff A."/>
            <person name="Ohm R."/>
            <person name="Martin F."/>
            <person name="Silar P."/>
            <person name="Natvig D."/>
            <person name="Lalanne C."/>
            <person name="Gautier V."/>
            <person name="Ament-velasquez S.L."/>
            <person name="Kruys A."/>
            <person name="Hutchinson M.I."/>
            <person name="Powell A.J."/>
            <person name="Barry K."/>
            <person name="Miller A.N."/>
            <person name="Grigoriev I.V."/>
            <person name="Debuchy R."/>
            <person name="Gladieux P."/>
            <person name="Thoren M.H."/>
            <person name="Johannesson H."/>
        </authorList>
    </citation>
    <scope>NUCLEOTIDE SEQUENCE</scope>
    <source>
        <strain evidence="6">CBS 232.78</strain>
    </source>
</reference>
<evidence type="ECO:0000256" key="3">
    <source>
        <dbReference type="ARBA" id="ARBA00023163"/>
    </source>
</evidence>
<comment type="caution">
    <text evidence="6">The sequence shown here is derived from an EMBL/GenBank/DDBJ whole genome shotgun (WGS) entry which is preliminary data.</text>
</comment>